<protein>
    <submittedName>
        <fullName evidence="2">Uncharacterized protein</fullName>
    </submittedName>
</protein>
<sequence>MPVVFIAFCVLLLSLWYIDILNGWLIVAFALLIEAMLIGIGFFVFMMAGRSRWRWYGRDAKTALCCTGQPADADSPLPVGFDGVKTVHCMFKSGQIGAFRVSCYNTNCPLMREAEEAER</sequence>
<dbReference type="AlphaFoldDB" id="A0A1B4FPQ4"/>
<keyword evidence="1" id="KW-1133">Transmembrane helix</keyword>
<accession>A0A1B4FPQ4</accession>
<evidence type="ECO:0000313" key="3">
    <source>
        <dbReference type="Proteomes" id="UP000062519"/>
    </source>
</evidence>
<dbReference type="EMBL" id="CP013387">
    <property type="protein sequence ID" value="AOJ05658.1"/>
    <property type="molecule type" value="Genomic_DNA"/>
</dbReference>
<keyword evidence="1" id="KW-0812">Transmembrane</keyword>
<dbReference type="Proteomes" id="UP000062519">
    <property type="component" value="Chromosome 2"/>
</dbReference>
<gene>
    <name evidence="2" type="ORF">WS70_17700</name>
</gene>
<dbReference type="RefSeq" id="WP_059598153.1">
    <property type="nucleotide sequence ID" value="NZ_CP013387.1"/>
</dbReference>
<evidence type="ECO:0000256" key="1">
    <source>
        <dbReference type="SAM" id="Phobius"/>
    </source>
</evidence>
<proteinExistence type="predicted"/>
<keyword evidence="1" id="KW-0472">Membrane</keyword>
<name>A0A1B4FPQ4_9BURK</name>
<keyword evidence="3" id="KW-1185">Reference proteome</keyword>
<organism evidence="2 3">
    <name type="scientific">Burkholderia mayonis</name>
    <dbReference type="NCBI Taxonomy" id="1385591"/>
    <lineage>
        <taxon>Bacteria</taxon>
        <taxon>Pseudomonadati</taxon>
        <taxon>Pseudomonadota</taxon>
        <taxon>Betaproteobacteria</taxon>
        <taxon>Burkholderiales</taxon>
        <taxon>Burkholderiaceae</taxon>
        <taxon>Burkholderia</taxon>
        <taxon>pseudomallei group</taxon>
    </lineage>
</organism>
<reference evidence="2 3" key="1">
    <citation type="submission" date="2015-12" db="EMBL/GenBank/DDBJ databases">
        <title>Diversity of Burkholderia near neighbor genomes.</title>
        <authorList>
            <person name="Sahl J."/>
            <person name="Wagner D."/>
            <person name="Keim P."/>
        </authorList>
    </citation>
    <scope>NUCLEOTIDE SEQUENCE [LARGE SCALE GENOMIC DNA]</scope>
    <source>
        <strain evidence="2 3">BDU6</strain>
    </source>
</reference>
<feature type="transmembrane region" description="Helical" evidence="1">
    <location>
        <begin position="24"/>
        <end position="48"/>
    </location>
</feature>
<evidence type="ECO:0000313" key="2">
    <source>
        <dbReference type="EMBL" id="AOJ05658.1"/>
    </source>
</evidence>
<dbReference type="KEGG" id="buu:WS70_17700"/>